<evidence type="ECO:0000256" key="2">
    <source>
        <dbReference type="SAM" id="MobiDB-lite"/>
    </source>
</evidence>
<dbReference type="GO" id="GO:0016787">
    <property type="term" value="F:hydrolase activity"/>
    <property type="evidence" value="ECO:0007669"/>
    <property type="project" value="UniProtKB-KW"/>
</dbReference>
<dbReference type="InterPro" id="IPR044149">
    <property type="entry name" value="Nitrilases_CHs"/>
</dbReference>
<dbReference type="InParanoid" id="A0A554MY27"/>
<dbReference type="Pfam" id="PF00795">
    <property type="entry name" value="CN_hydrolase"/>
    <property type="match status" value="1"/>
</dbReference>
<comment type="caution">
    <text evidence="4">The sequence shown here is derived from an EMBL/GenBank/DDBJ whole genome shotgun (WGS) entry which is preliminary data.</text>
</comment>
<dbReference type="CDD" id="cd07564">
    <property type="entry name" value="nitrilases_CHs"/>
    <property type="match status" value="1"/>
</dbReference>
<sequence length="379" mass="41135">MPAETFTLAAAQVEPVYHDKEGTLDRTCEWIKRAGDAGADLVVFPETYFPGYPYWRGSVSIPRWTELMVDLQKNSLHVDDEAVEIIGEAAAEADVHVALGTNERSDRRGSDTLYNSIFYFDRSGALRGRHRKLMPTHEERAIWGRGDPSSLATYETDIGRLGGLVCYENHMTLSKAALTAKGEEIHAAVWPGFWEQDGHPGDKSRAESAEAVDTCDIYPAMREYAFETQSYVAACSAYMSDDIPEEFSHEELGFNVAAGGSMLINPAGIVKAGPLVGEEGLLTAEFDRDERRATKAYFDAMGHYTRWDAVNLEVSDETLAPVHRHGHGPGGRSDQVSGRSGDPSAGVASDGGLSAAEAEAIAAEYDVPVEAVEAVADAL</sequence>
<keyword evidence="4" id="KW-0378">Hydrolase</keyword>
<dbReference type="PROSITE" id="PS50263">
    <property type="entry name" value="CN_HYDROLASE"/>
    <property type="match status" value="1"/>
</dbReference>
<dbReference type="PANTHER" id="PTHR46044">
    <property type="entry name" value="NITRILASE"/>
    <property type="match status" value="1"/>
</dbReference>
<feature type="region of interest" description="Disordered" evidence="2">
    <location>
        <begin position="321"/>
        <end position="352"/>
    </location>
</feature>
<evidence type="ECO:0000259" key="3">
    <source>
        <dbReference type="PROSITE" id="PS50263"/>
    </source>
</evidence>
<reference evidence="4 5" key="1">
    <citation type="submission" date="2018-06" db="EMBL/GenBank/DDBJ databases">
        <title>Natronomonas sp. F16-60 a new haloarchaeon isolated from a solar saltern of Isla Cristina, Huelva, Spain.</title>
        <authorList>
            <person name="Duran-Viseras A."/>
            <person name="Sanchez-Porro C."/>
            <person name="Ventosa A."/>
        </authorList>
    </citation>
    <scope>NUCLEOTIDE SEQUENCE [LARGE SCALE GENOMIC DNA]</scope>
    <source>
        <strain evidence="4 5">F16-60</strain>
    </source>
</reference>
<evidence type="ECO:0000313" key="4">
    <source>
        <dbReference type="EMBL" id="TSD10023.1"/>
    </source>
</evidence>
<accession>A0A554MY27</accession>
<dbReference type="AlphaFoldDB" id="A0A554MY27"/>
<proteinExistence type="inferred from homology"/>
<protein>
    <submittedName>
        <fullName evidence="4">Carbon-nitrogen hydrolase family protein</fullName>
    </submittedName>
</protein>
<gene>
    <name evidence="4" type="ORF">DP107_13635</name>
</gene>
<organism evidence="4 5">
    <name type="scientific">Haloglomus irregulare</name>
    <dbReference type="NCBI Taxonomy" id="2234134"/>
    <lineage>
        <taxon>Archaea</taxon>
        <taxon>Methanobacteriati</taxon>
        <taxon>Methanobacteriota</taxon>
        <taxon>Stenosarchaea group</taxon>
        <taxon>Halobacteria</taxon>
        <taxon>Halobacteriales</taxon>
        <taxon>Natronomonadaceae</taxon>
        <taxon>Haloglomus</taxon>
    </lineage>
</organism>
<dbReference type="InterPro" id="IPR003010">
    <property type="entry name" value="C-N_Hydrolase"/>
</dbReference>
<dbReference type="InterPro" id="IPR036526">
    <property type="entry name" value="C-N_Hydrolase_sf"/>
</dbReference>
<comment type="similarity">
    <text evidence="1">Belongs to the carbon-nitrogen hydrolase superfamily. Nitrilase family.</text>
</comment>
<feature type="domain" description="CN hydrolase" evidence="3">
    <location>
        <begin position="6"/>
        <end position="288"/>
    </location>
</feature>
<dbReference type="OrthoDB" id="198222at2157"/>
<dbReference type="Gene3D" id="3.60.110.10">
    <property type="entry name" value="Carbon-nitrogen hydrolase"/>
    <property type="match status" value="1"/>
</dbReference>
<dbReference type="Proteomes" id="UP000319894">
    <property type="component" value="Unassembled WGS sequence"/>
</dbReference>
<evidence type="ECO:0000256" key="1">
    <source>
        <dbReference type="ARBA" id="ARBA00008129"/>
    </source>
</evidence>
<dbReference type="SUPFAM" id="SSF56317">
    <property type="entry name" value="Carbon-nitrogen hydrolase"/>
    <property type="match status" value="1"/>
</dbReference>
<dbReference type="PANTHER" id="PTHR46044:SF1">
    <property type="entry name" value="CN HYDROLASE DOMAIN-CONTAINING PROTEIN"/>
    <property type="match status" value="1"/>
</dbReference>
<dbReference type="RefSeq" id="WP_144262708.1">
    <property type="nucleotide sequence ID" value="NZ_QMDX01000009.1"/>
</dbReference>
<keyword evidence="5" id="KW-1185">Reference proteome</keyword>
<name>A0A554MY27_9EURY</name>
<evidence type="ECO:0000313" key="5">
    <source>
        <dbReference type="Proteomes" id="UP000319894"/>
    </source>
</evidence>
<dbReference type="EMBL" id="QMDX01000009">
    <property type="protein sequence ID" value="TSD10023.1"/>
    <property type="molecule type" value="Genomic_DNA"/>
</dbReference>